<gene>
    <name evidence="4" type="ORF">H9X83_02845</name>
</gene>
<feature type="domain" description="Baseplate J-like central" evidence="2">
    <location>
        <begin position="179"/>
        <end position="258"/>
    </location>
</feature>
<comment type="similarity">
    <text evidence="1">Belongs to the Mu gp47/PBSX XkdT family.</text>
</comment>
<evidence type="ECO:0000256" key="1">
    <source>
        <dbReference type="ARBA" id="ARBA00038087"/>
    </source>
</evidence>
<protein>
    <submittedName>
        <fullName evidence="4">Baseplate J/gp47 family protein</fullName>
    </submittedName>
</protein>
<reference evidence="4 5" key="1">
    <citation type="journal article" date="2021" name="Sci. Rep.">
        <title>The distribution of antibiotic resistance genes in chicken gut microbiota commensals.</title>
        <authorList>
            <person name="Juricova H."/>
            <person name="Matiasovicova J."/>
            <person name="Kubasova T."/>
            <person name="Cejkova D."/>
            <person name="Rychlik I."/>
        </authorList>
    </citation>
    <scope>NUCLEOTIDE SEQUENCE [LARGE SCALE GENOMIC DNA]</scope>
    <source>
        <strain evidence="4 5">An431b</strain>
    </source>
</reference>
<dbReference type="InterPro" id="IPR058531">
    <property type="entry name" value="Baseplate_J_M"/>
</dbReference>
<dbReference type="InterPro" id="IPR052399">
    <property type="entry name" value="Phage_Baseplate_Assmbl_Protein"/>
</dbReference>
<dbReference type="RefSeq" id="WP_205133014.1">
    <property type="nucleotide sequence ID" value="NZ_JACSNT010000003.1"/>
</dbReference>
<feature type="domain" description="Baseplate J-like C-terminal" evidence="3">
    <location>
        <begin position="265"/>
        <end position="353"/>
    </location>
</feature>
<name>A0ABS2G8K4_9FIRM</name>
<dbReference type="EMBL" id="JACSNV010000003">
    <property type="protein sequence ID" value="MBM6877098.1"/>
    <property type="molecule type" value="Genomic_DNA"/>
</dbReference>
<dbReference type="Pfam" id="PF26079">
    <property type="entry name" value="Baseplate_J_C"/>
    <property type="match status" value="1"/>
</dbReference>
<sequence>MFEDYEGLMARKLAMISDKRDKRQGSLIFDAMAPNAAESASFYADLEMLMDRTFADTATGEDLTRRCAERGIWRKEAVKATFYGKFLDGEGAGYPLETGERFYLEGLYYCVTGQENGRYVLECETAGEIGNSFLGELLPVQHLEGLAVAELEELRTDGEDEEEDEVLRGRYMDSFTADAFGGNVADYRKKVMALEGVGGVKVYPIWNGGGTVKLVVLDRGWRKPTEKELEEIQTQIDPQQRGLGYGIAPVGHKVTVEAAEEKACEITTELTLEENAVLEDILEKIKAAWEEYFLSLRKKWADSERLAVRISYLESAALEVFGVVDIQNTTICHQAQNLILEETEIPVLGEIEVV</sequence>
<proteinExistence type="inferred from homology"/>
<dbReference type="PANTHER" id="PTHR37829">
    <property type="entry name" value="PHAGE-LIKE ELEMENT PBSX PROTEIN XKDT"/>
    <property type="match status" value="1"/>
</dbReference>
<evidence type="ECO:0000259" key="3">
    <source>
        <dbReference type="Pfam" id="PF26079"/>
    </source>
</evidence>
<evidence type="ECO:0000313" key="4">
    <source>
        <dbReference type="EMBL" id="MBM6877098.1"/>
    </source>
</evidence>
<evidence type="ECO:0000313" key="5">
    <source>
        <dbReference type="Proteomes" id="UP000729290"/>
    </source>
</evidence>
<dbReference type="InterPro" id="IPR058530">
    <property type="entry name" value="Baseplate_J-like_C"/>
</dbReference>
<accession>A0ABS2G8K4</accession>
<comment type="caution">
    <text evidence="4">The sequence shown here is derived from an EMBL/GenBank/DDBJ whole genome shotgun (WGS) entry which is preliminary data.</text>
</comment>
<dbReference type="Proteomes" id="UP000729290">
    <property type="component" value="Unassembled WGS sequence"/>
</dbReference>
<dbReference type="Pfam" id="PF26078">
    <property type="entry name" value="Baseplate_J_M"/>
    <property type="match status" value="1"/>
</dbReference>
<organism evidence="4 5">
    <name type="scientific">Anaerotignum lactatifermentans</name>
    <dbReference type="NCBI Taxonomy" id="160404"/>
    <lineage>
        <taxon>Bacteria</taxon>
        <taxon>Bacillati</taxon>
        <taxon>Bacillota</taxon>
        <taxon>Clostridia</taxon>
        <taxon>Lachnospirales</taxon>
        <taxon>Anaerotignaceae</taxon>
        <taxon>Anaerotignum</taxon>
    </lineage>
</organism>
<evidence type="ECO:0000259" key="2">
    <source>
        <dbReference type="Pfam" id="PF26078"/>
    </source>
</evidence>
<dbReference type="PANTHER" id="PTHR37829:SF3">
    <property type="entry name" value="PROTEIN JAYE-RELATED"/>
    <property type="match status" value="1"/>
</dbReference>
<keyword evidence="5" id="KW-1185">Reference proteome</keyword>